<dbReference type="EMBL" id="CP001798">
    <property type="protein sequence ID" value="ADE14701.1"/>
    <property type="molecule type" value="Genomic_DNA"/>
</dbReference>
<dbReference type="Pfam" id="PF25608">
    <property type="entry name" value="NAL1_N"/>
    <property type="match status" value="1"/>
</dbReference>
<evidence type="ECO:0000259" key="1">
    <source>
        <dbReference type="Pfam" id="PF25608"/>
    </source>
</evidence>
<dbReference type="InterPro" id="IPR009003">
    <property type="entry name" value="Peptidase_S1_PA"/>
</dbReference>
<organism evidence="2 3">
    <name type="scientific">Nitrosococcus halophilus (strain Nc4)</name>
    <dbReference type="NCBI Taxonomy" id="472759"/>
    <lineage>
        <taxon>Bacteria</taxon>
        <taxon>Pseudomonadati</taxon>
        <taxon>Pseudomonadota</taxon>
        <taxon>Gammaproteobacteria</taxon>
        <taxon>Chromatiales</taxon>
        <taxon>Chromatiaceae</taxon>
        <taxon>Nitrosococcus</taxon>
    </lineage>
</organism>
<dbReference type="InterPro" id="IPR057905">
    <property type="entry name" value="Nal1_N"/>
</dbReference>
<dbReference type="SUPFAM" id="SSF50494">
    <property type="entry name" value="Trypsin-like serine proteases"/>
    <property type="match status" value="1"/>
</dbReference>
<dbReference type="AlphaFoldDB" id="D5C1R8"/>
<evidence type="ECO:0000313" key="3">
    <source>
        <dbReference type="Proteomes" id="UP000001844"/>
    </source>
</evidence>
<sequence>MKPDEKKMVLSTTDTANAQKAYNAVVGDFLDPQKQLANVVGMGIGVKWTKGEPTGKPALVVLVTQKLAKSELSPSNLVPNKLQEFQTDVLDIGYPLAGQTETGTQTLASRVRPAKGGYSVGHKGITAGTIATCVYEILPEGSVSPPRHGIGIPSNYYLLSNNHVLANSNAASLGDSILQPGPYDGGADPADRIGALSRFIPITFEPTMPRRDHNNLVDAAIAQVAFHEGDREIYWIGNVRGWRQKRDVTVGMPVKKTGRTTHFTVGRITAINATVDVGYGGGKVARFKDQIITTPMSAGGDSGSLVTTLDNIAVGLLFAGSSTATIANQIENVRSLLRVEVAEQIL</sequence>
<dbReference type="STRING" id="472759.Nhal_1562"/>
<gene>
    <name evidence="2" type="ordered locus">Nhal_1562</name>
</gene>
<dbReference type="Gene3D" id="2.40.10.10">
    <property type="entry name" value="Trypsin-like serine proteases"/>
    <property type="match status" value="1"/>
</dbReference>
<dbReference type="RefSeq" id="WP_013032588.1">
    <property type="nucleotide sequence ID" value="NC_013960.1"/>
</dbReference>
<keyword evidence="3" id="KW-1185">Reference proteome</keyword>
<dbReference type="HOGENOM" id="CLU_061991_0_0_6"/>
<dbReference type="InterPro" id="IPR043504">
    <property type="entry name" value="Peptidase_S1_PA_chymotrypsin"/>
</dbReference>
<reference evidence="3" key="1">
    <citation type="submission" date="2010-04" db="EMBL/GenBank/DDBJ databases">
        <title>Complete genome sequence of Nitrosococcus halophilus Nc4, a salt-adapted, aerobic obligate ammonia-oxidizing sulfur purple bacterium.</title>
        <authorList>
            <consortium name="US DOE Joint Genome Institute"/>
            <person name="Campbell M.A."/>
            <person name="Malfatti S.A."/>
            <person name="Chain P.S.G."/>
            <person name="Heidelberg J.F."/>
            <person name="Ward B.B."/>
            <person name="Klotz M.G."/>
        </authorList>
    </citation>
    <scope>NUCLEOTIDE SEQUENCE [LARGE SCALE GENOMIC DNA]</scope>
    <source>
        <strain evidence="3">Nc4</strain>
    </source>
</reference>
<evidence type="ECO:0000313" key="2">
    <source>
        <dbReference type="EMBL" id="ADE14701.1"/>
    </source>
</evidence>
<dbReference type="eggNOG" id="COG0265">
    <property type="taxonomic scope" value="Bacteria"/>
</dbReference>
<dbReference type="KEGG" id="nhl:Nhal_1562"/>
<feature type="domain" description="Nal1 N-terminal" evidence="1">
    <location>
        <begin position="40"/>
        <end position="84"/>
    </location>
</feature>
<name>D5C1R8_NITHN</name>
<dbReference type="Proteomes" id="UP000001844">
    <property type="component" value="Chromosome"/>
</dbReference>
<dbReference type="OrthoDB" id="104542at2"/>
<protein>
    <recommendedName>
        <fullName evidence="1">Nal1 N-terminal domain-containing protein</fullName>
    </recommendedName>
</protein>
<accession>D5C1R8</accession>
<proteinExistence type="predicted"/>